<evidence type="ECO:0000256" key="11">
    <source>
        <dbReference type="ARBA" id="ARBA00022837"/>
    </source>
</evidence>
<dbReference type="Gene3D" id="3.40.50.200">
    <property type="entry name" value="Peptidase S8/S53 domain"/>
    <property type="match status" value="1"/>
</dbReference>
<reference evidence="18 19" key="1">
    <citation type="journal article" date="2015" name="Genome Announc.">
        <title>Draft Genome Sequence and Gene Annotation of the Entomopathogenic Fungus Verticillium hemipterigenum.</title>
        <authorList>
            <person name="Horn F."/>
            <person name="Habel A."/>
            <person name="Scharf D.H."/>
            <person name="Dworschak J."/>
            <person name="Brakhage A.A."/>
            <person name="Guthke R."/>
            <person name="Hertweck C."/>
            <person name="Linde J."/>
        </authorList>
    </citation>
    <scope>NUCLEOTIDE SEQUENCE [LARGE SCALE GENOMIC DNA]</scope>
</reference>
<keyword evidence="5" id="KW-0964">Secreted</keyword>
<gene>
    <name evidence="18" type="ORF">VHEMI01322</name>
</gene>
<proteinExistence type="predicted"/>
<keyword evidence="10 15" id="KW-0720">Serine protease</keyword>
<dbReference type="InterPro" id="IPR000209">
    <property type="entry name" value="Peptidase_S8/S53_dom"/>
</dbReference>
<keyword evidence="12" id="KW-0843">Virulence</keyword>
<dbReference type="GO" id="GO:0004252">
    <property type="term" value="F:serine-type endopeptidase activity"/>
    <property type="evidence" value="ECO:0007669"/>
    <property type="project" value="UniProtKB-UniRule"/>
</dbReference>
<dbReference type="CDD" id="cd04056">
    <property type="entry name" value="Peptidases_S53"/>
    <property type="match status" value="1"/>
</dbReference>
<dbReference type="CDD" id="cd11377">
    <property type="entry name" value="Pro-peptidase_S53"/>
    <property type="match status" value="1"/>
</dbReference>
<evidence type="ECO:0000256" key="10">
    <source>
        <dbReference type="ARBA" id="ARBA00022825"/>
    </source>
</evidence>
<evidence type="ECO:0000256" key="5">
    <source>
        <dbReference type="ARBA" id="ARBA00022525"/>
    </source>
</evidence>
<dbReference type="GO" id="GO:0006508">
    <property type="term" value="P:proteolysis"/>
    <property type="evidence" value="ECO:0007669"/>
    <property type="project" value="UniProtKB-KW"/>
</dbReference>
<organism evidence="18 19">
    <name type="scientific">[Torrubiella] hemipterigena</name>
    <dbReference type="NCBI Taxonomy" id="1531966"/>
    <lineage>
        <taxon>Eukaryota</taxon>
        <taxon>Fungi</taxon>
        <taxon>Dikarya</taxon>
        <taxon>Ascomycota</taxon>
        <taxon>Pezizomycotina</taxon>
        <taxon>Sordariomycetes</taxon>
        <taxon>Hypocreomycetidae</taxon>
        <taxon>Hypocreales</taxon>
        <taxon>Clavicipitaceae</taxon>
        <taxon>Clavicipitaceae incertae sedis</taxon>
        <taxon>'Torrubiella' clade</taxon>
    </lineage>
</organism>
<feature type="binding site" evidence="15">
    <location>
        <position position="556"/>
    </location>
    <ligand>
        <name>Ca(2+)</name>
        <dbReference type="ChEBI" id="CHEBI:29108"/>
    </ligand>
</feature>
<keyword evidence="11 15" id="KW-0106">Calcium</keyword>
<feature type="active site" description="Charge relay system" evidence="15">
    <location>
        <position position="278"/>
    </location>
</feature>
<evidence type="ECO:0000256" key="6">
    <source>
        <dbReference type="ARBA" id="ARBA00022670"/>
    </source>
</evidence>
<feature type="binding site" evidence="15">
    <location>
        <position position="528"/>
    </location>
    <ligand>
        <name>Ca(2+)</name>
        <dbReference type="ChEBI" id="CHEBI:29108"/>
    </ligand>
</feature>
<feature type="binding site" evidence="15">
    <location>
        <position position="527"/>
    </location>
    <ligand>
        <name>Ca(2+)</name>
        <dbReference type="ChEBI" id="CHEBI:29108"/>
    </ligand>
</feature>
<dbReference type="InterPro" id="IPR050819">
    <property type="entry name" value="Tripeptidyl-peptidase_I"/>
</dbReference>
<evidence type="ECO:0000256" key="12">
    <source>
        <dbReference type="ARBA" id="ARBA00023026"/>
    </source>
</evidence>
<sequence length="575" mass="61489">MAFIFPVLVATLAAASPLSSLVTKHSIAEVPQGWERQADAPADHGLQLHIRLREENIDRLQQRLLEVSNPKHADYGKHLSKADVDALTAPTPAAVDSVTKWLSANGVVVGKPQSGYLKVSLTVAQAKKLIGADYGIYKQAATGQETVRATSYSLPKEVFSAISMIQPTTIFADLGSSFHPYIVDADEDVPKRRATNAKSDDVCANGFTTDCLRSNYNIKGYNSTDSTTIGIAGFLGEVPNQGSLSTYIKKYQPSVPADTTIPIVSINNGPTDGPGGGEADLDVQIAVPLTYPMKSVYYSTGGSPPWLGTGNNTNEPYLEWLSYMINLDNPPETVSISYGDIETTVPNDYADCVCSQFMKLGARGVTILASSGDDGVATHEDCTGDTINKFAPSFPASCPWVTVVGGTEHYGADEAAYVLGGSGFSNHFAAPSYQQEAVNQYIDRLDGQFDGLYNKTGRAYPDIAASFTPYPIFNQGKAKSSGGTSASTPAVASMIALLNDYLVSNGQSPLGFLNPWLYSYGKEGFRDIAKGHNNACINRKVKPRVYGQPALPATEGWDAVTGWGVPDFAKLLELL</sequence>
<feature type="chain" id="PRO_5012768441" description="tripeptidyl-peptidase II" evidence="16">
    <location>
        <begin position="16"/>
        <end position="575"/>
    </location>
</feature>
<evidence type="ECO:0000256" key="8">
    <source>
        <dbReference type="ARBA" id="ARBA00022729"/>
    </source>
</evidence>
<keyword evidence="8 16" id="KW-0732">Signal</keyword>
<keyword evidence="14" id="KW-0325">Glycoprotein</keyword>
<dbReference type="GO" id="GO:0008240">
    <property type="term" value="F:tripeptidyl-peptidase activity"/>
    <property type="evidence" value="ECO:0007669"/>
    <property type="project" value="UniProtKB-EC"/>
</dbReference>
<evidence type="ECO:0000256" key="15">
    <source>
        <dbReference type="PROSITE-ProRule" id="PRU01032"/>
    </source>
</evidence>
<dbReference type="PROSITE" id="PS51695">
    <property type="entry name" value="SEDOLISIN"/>
    <property type="match status" value="1"/>
</dbReference>
<dbReference type="InterPro" id="IPR030400">
    <property type="entry name" value="Sedolisin_dom"/>
</dbReference>
<evidence type="ECO:0000256" key="2">
    <source>
        <dbReference type="ARBA" id="ARBA00002451"/>
    </source>
</evidence>
<comment type="function">
    <text evidence="2">Secreted tripeptidyl-peptidase which degrades proteins at acidic pHs and is involved in virulence.</text>
</comment>
<dbReference type="GO" id="GO:0046872">
    <property type="term" value="F:metal ion binding"/>
    <property type="evidence" value="ECO:0007669"/>
    <property type="project" value="UniProtKB-UniRule"/>
</dbReference>
<comment type="subcellular location">
    <subcellularLocation>
        <location evidence="3">Secreted</location>
        <location evidence="3">Extracellular space</location>
    </subcellularLocation>
</comment>
<keyword evidence="9 15" id="KW-0378">Hydrolase</keyword>
<dbReference type="Pfam" id="PF00082">
    <property type="entry name" value="Peptidase_S8"/>
    <property type="match status" value="1"/>
</dbReference>
<dbReference type="PANTHER" id="PTHR14218:SF15">
    <property type="entry name" value="TRIPEPTIDYL-PEPTIDASE 1"/>
    <property type="match status" value="1"/>
</dbReference>
<evidence type="ECO:0000256" key="9">
    <source>
        <dbReference type="ARBA" id="ARBA00022801"/>
    </source>
</evidence>
<dbReference type="OrthoDB" id="409122at2759"/>
<dbReference type="InterPro" id="IPR015366">
    <property type="entry name" value="S53_propep"/>
</dbReference>
<evidence type="ECO:0000313" key="18">
    <source>
        <dbReference type="EMBL" id="CEJ81178.1"/>
    </source>
</evidence>
<feature type="signal peptide" evidence="16">
    <location>
        <begin position="1"/>
        <end position="15"/>
    </location>
</feature>
<dbReference type="HOGENOM" id="CLU_013783_3_0_1"/>
<dbReference type="SUPFAM" id="SSF54897">
    <property type="entry name" value="Protease propeptides/inhibitors"/>
    <property type="match status" value="1"/>
</dbReference>
<dbReference type="EC" id="3.4.14.10" evidence="4"/>
<dbReference type="AlphaFoldDB" id="A0A0A1SLN0"/>
<dbReference type="Pfam" id="PF09286">
    <property type="entry name" value="Pro-kuma_activ"/>
    <property type="match status" value="1"/>
</dbReference>
<evidence type="ECO:0000256" key="14">
    <source>
        <dbReference type="ARBA" id="ARBA00023180"/>
    </source>
</evidence>
<accession>A0A0A1SLN0</accession>
<evidence type="ECO:0000259" key="17">
    <source>
        <dbReference type="PROSITE" id="PS51695"/>
    </source>
</evidence>
<evidence type="ECO:0000256" key="16">
    <source>
        <dbReference type="SAM" id="SignalP"/>
    </source>
</evidence>
<dbReference type="GO" id="GO:0005576">
    <property type="term" value="C:extracellular region"/>
    <property type="evidence" value="ECO:0007669"/>
    <property type="project" value="UniProtKB-SubCell"/>
</dbReference>
<keyword evidence="7 15" id="KW-0479">Metal-binding</keyword>
<dbReference type="InterPro" id="IPR036852">
    <property type="entry name" value="Peptidase_S8/S53_dom_sf"/>
</dbReference>
<name>A0A0A1SLN0_9HYPO</name>
<evidence type="ECO:0000313" key="19">
    <source>
        <dbReference type="Proteomes" id="UP000039046"/>
    </source>
</evidence>
<evidence type="ECO:0000256" key="7">
    <source>
        <dbReference type="ARBA" id="ARBA00022723"/>
    </source>
</evidence>
<dbReference type="STRING" id="1531966.A0A0A1SLN0"/>
<dbReference type="SUPFAM" id="SSF52743">
    <property type="entry name" value="Subtilisin-like"/>
    <property type="match status" value="1"/>
</dbReference>
<keyword evidence="13" id="KW-0865">Zymogen</keyword>
<dbReference type="FunFam" id="3.40.50.200:FF:000015">
    <property type="entry name" value="Tripeptidyl peptidase A"/>
    <property type="match status" value="1"/>
</dbReference>
<protein>
    <recommendedName>
        <fullName evidence="4">tripeptidyl-peptidase II</fullName>
        <ecNumber evidence="4">3.4.14.10</ecNumber>
    </recommendedName>
</protein>
<comment type="catalytic activity">
    <reaction evidence="1">
        <text>Release of an N-terminal tripeptide from a polypeptide.</text>
        <dbReference type="EC" id="3.4.14.10"/>
    </reaction>
</comment>
<feature type="binding site" evidence="15">
    <location>
        <position position="558"/>
    </location>
    <ligand>
        <name>Ca(2+)</name>
        <dbReference type="ChEBI" id="CHEBI:29108"/>
    </ligand>
</feature>
<dbReference type="SMART" id="SM00944">
    <property type="entry name" value="Pro-kuma_activ"/>
    <property type="match status" value="1"/>
</dbReference>
<evidence type="ECO:0000256" key="13">
    <source>
        <dbReference type="ARBA" id="ARBA00023145"/>
    </source>
</evidence>
<evidence type="ECO:0000256" key="1">
    <source>
        <dbReference type="ARBA" id="ARBA00001910"/>
    </source>
</evidence>
<feature type="active site" description="Charge relay system" evidence="15">
    <location>
        <position position="282"/>
    </location>
</feature>
<dbReference type="EMBL" id="CDHN01000001">
    <property type="protein sequence ID" value="CEJ81178.1"/>
    <property type="molecule type" value="Genomic_DNA"/>
</dbReference>
<evidence type="ECO:0000256" key="3">
    <source>
        <dbReference type="ARBA" id="ARBA00004239"/>
    </source>
</evidence>
<feature type="domain" description="Peptidase S53" evidence="17">
    <location>
        <begin position="206"/>
        <end position="575"/>
    </location>
</feature>
<evidence type="ECO:0000256" key="4">
    <source>
        <dbReference type="ARBA" id="ARBA00012462"/>
    </source>
</evidence>
<comment type="cofactor">
    <cofactor evidence="15">
        <name>Ca(2+)</name>
        <dbReference type="ChEBI" id="CHEBI:29108"/>
    </cofactor>
    <text evidence="15">Binds 1 Ca(2+) ion per subunit.</text>
</comment>
<keyword evidence="6 15" id="KW-0645">Protease</keyword>
<dbReference type="PANTHER" id="PTHR14218">
    <property type="entry name" value="PROTEASE S8 TRIPEPTIDYL PEPTIDASE I CLN2"/>
    <property type="match status" value="1"/>
</dbReference>
<keyword evidence="19" id="KW-1185">Reference proteome</keyword>
<dbReference type="Proteomes" id="UP000039046">
    <property type="component" value="Unassembled WGS sequence"/>
</dbReference>
<feature type="active site" description="Charge relay system" evidence="15">
    <location>
        <position position="485"/>
    </location>
</feature>